<keyword evidence="2" id="KW-1185">Reference proteome</keyword>
<evidence type="ECO:0000313" key="2">
    <source>
        <dbReference type="Proteomes" id="UP000814128"/>
    </source>
</evidence>
<gene>
    <name evidence="1" type="ORF">K488DRAFT_89825</name>
</gene>
<dbReference type="Proteomes" id="UP000814128">
    <property type="component" value="Unassembled WGS sequence"/>
</dbReference>
<name>A0ACB8Q954_9AGAM</name>
<proteinExistence type="predicted"/>
<sequence length="887" mass="98018">MSIPVNPTNASDSGWQLGISRNLDVLGPFPIHAREQHFLSPSFPIDLRSPIDLRTRWPSSYADGGEVSWKQIKMLDNGNILVSYPDIRWSQLRATEGWAAVQHHSVVRVSLTVYPPSTDESSALLSQEPQLSVKLLQGSFFSLLPTESHPSRTMHIPQWYSGDVYATGALPSLLRLPVAPARDQPTSYDLYISGDYEIRLFGDPRSSGTETPTLNISLEVQLASSSEHVVHETTLDVLCDFVDGYAFGDAIGIGIRSTAGWWTVSGARLIRPIPGFSLNFLGDGISLFPGQARTVPLRISQERPIEDTDVLEIEIELENASLGKATRHTSLKVIHKQLCGKIGLITASYFFALSVPTAFVVKRSLEQTSSMDQPHAPLLALHGAGVDALSQPFWPDALPALERSWIVMPTGRTSWGFDWRGQSAEDAWSTVSALRKILASRSEWFGWRLPEDEKVVLIGHSNGGQGTWYFMSRWPDRVLAAVPAAAYIKAQAYVPLTQSRSSHFIDPMLRAVLEAAYTADDNDLFLSNAAHTPTLAIHGGEDDNVPVWHTREAVSVVKTWNRNADVTYMEDAGQGHWYPDIFRRARVQEFLKLHTASDRPDKALPRSFTLTAMYPSDGSSLFGWRIQAVRVIGRLARLTVESIDERVVVVTSNVRAFTVGQIRLPGCPQFQVDGQSVPFPGTMFFEYSHGLWKQTANNVSSRKHYRLSGILNSAGPLTIVVPDNATSAQLSSASRIAHGLQMFYKLDSEIVFESDHSMRTGNIIAIGTRSSAFVRRALGRYNGVFEFGDSIDGPRLQFRGESMNPEDGAIFLQAHPHTTSAAMLFIIADDDSALDRVTRLFPLRTGIATPDWLVIQPLVDSVGAAGVKSAGMFDEYWGYNEAMAWGH</sequence>
<evidence type="ECO:0000313" key="1">
    <source>
        <dbReference type="EMBL" id="KAI0028355.1"/>
    </source>
</evidence>
<reference evidence="1" key="2">
    <citation type="journal article" date="2022" name="New Phytol.">
        <title>Evolutionary transition to the ectomycorrhizal habit in the genomes of a hyperdiverse lineage of mushroom-forming fungi.</title>
        <authorList>
            <person name="Looney B."/>
            <person name="Miyauchi S."/>
            <person name="Morin E."/>
            <person name="Drula E."/>
            <person name="Courty P.E."/>
            <person name="Kohler A."/>
            <person name="Kuo A."/>
            <person name="LaButti K."/>
            <person name="Pangilinan J."/>
            <person name="Lipzen A."/>
            <person name="Riley R."/>
            <person name="Andreopoulos W."/>
            <person name="He G."/>
            <person name="Johnson J."/>
            <person name="Nolan M."/>
            <person name="Tritt A."/>
            <person name="Barry K.W."/>
            <person name="Grigoriev I.V."/>
            <person name="Nagy L.G."/>
            <person name="Hibbett D."/>
            <person name="Henrissat B."/>
            <person name="Matheny P.B."/>
            <person name="Labbe J."/>
            <person name="Martin F.M."/>
        </authorList>
    </citation>
    <scope>NUCLEOTIDE SEQUENCE</scope>
    <source>
        <strain evidence="1">EC-137</strain>
    </source>
</reference>
<reference evidence="1" key="1">
    <citation type="submission" date="2021-02" db="EMBL/GenBank/DDBJ databases">
        <authorList>
            <consortium name="DOE Joint Genome Institute"/>
            <person name="Ahrendt S."/>
            <person name="Looney B.P."/>
            <person name="Miyauchi S."/>
            <person name="Morin E."/>
            <person name="Drula E."/>
            <person name="Courty P.E."/>
            <person name="Chicoki N."/>
            <person name="Fauchery L."/>
            <person name="Kohler A."/>
            <person name="Kuo A."/>
            <person name="Labutti K."/>
            <person name="Pangilinan J."/>
            <person name="Lipzen A."/>
            <person name="Riley R."/>
            <person name="Andreopoulos W."/>
            <person name="He G."/>
            <person name="Johnson J."/>
            <person name="Barry K.W."/>
            <person name="Grigoriev I.V."/>
            <person name="Nagy L."/>
            <person name="Hibbett D."/>
            <person name="Henrissat B."/>
            <person name="Matheny P.B."/>
            <person name="Labbe J."/>
            <person name="Martin F."/>
        </authorList>
    </citation>
    <scope>NUCLEOTIDE SEQUENCE</scope>
    <source>
        <strain evidence="1">EC-137</strain>
    </source>
</reference>
<organism evidence="1 2">
    <name type="scientific">Vararia minispora EC-137</name>
    <dbReference type="NCBI Taxonomy" id="1314806"/>
    <lineage>
        <taxon>Eukaryota</taxon>
        <taxon>Fungi</taxon>
        <taxon>Dikarya</taxon>
        <taxon>Basidiomycota</taxon>
        <taxon>Agaricomycotina</taxon>
        <taxon>Agaricomycetes</taxon>
        <taxon>Russulales</taxon>
        <taxon>Lachnocladiaceae</taxon>
        <taxon>Vararia</taxon>
    </lineage>
</organism>
<accession>A0ACB8Q954</accession>
<comment type="caution">
    <text evidence="1">The sequence shown here is derived from an EMBL/GenBank/DDBJ whole genome shotgun (WGS) entry which is preliminary data.</text>
</comment>
<dbReference type="EMBL" id="MU273761">
    <property type="protein sequence ID" value="KAI0028355.1"/>
    <property type="molecule type" value="Genomic_DNA"/>
</dbReference>
<protein>
    <submittedName>
        <fullName evidence="1">Uncharacterized protein</fullName>
    </submittedName>
</protein>